<evidence type="ECO:0000313" key="2">
    <source>
        <dbReference type="EMBL" id="GAM60513.1"/>
    </source>
</evidence>
<dbReference type="EMBL" id="BBSA01000001">
    <property type="protein sequence ID" value="GAM60513.1"/>
    <property type="molecule type" value="Genomic_DNA"/>
</dbReference>
<dbReference type="Proteomes" id="UP000031670">
    <property type="component" value="Unassembled WGS sequence"/>
</dbReference>
<reference evidence="2 3" key="1">
    <citation type="submission" date="2015-01" db="EMBL/GenBank/DDBJ databases">
        <title>Vibrio sp. C5 JCM 19232 whole genome shotgun sequence.</title>
        <authorList>
            <person name="Sawabe T."/>
            <person name="Meirelles P."/>
            <person name="Feng G."/>
            <person name="Sayaka M."/>
            <person name="Hattori M."/>
            <person name="Ohkuma M."/>
        </authorList>
    </citation>
    <scope>NUCLEOTIDE SEQUENCE [LARGE SCALE GENOMIC DNA]</scope>
    <source>
        <strain evidence="2 3">JCM19232</strain>
    </source>
</reference>
<dbReference type="InterPro" id="IPR008929">
    <property type="entry name" value="Chondroitin_lyas"/>
</dbReference>
<keyword evidence="2" id="KW-0456">Lyase</keyword>
<accession>A0A0B8PBE4</accession>
<evidence type="ECO:0000313" key="3">
    <source>
        <dbReference type="Proteomes" id="UP000031670"/>
    </source>
</evidence>
<gene>
    <name evidence="2" type="ORF">JCM19232_846</name>
</gene>
<organism evidence="2 3">
    <name type="scientific">Vibrio ishigakensis</name>
    <dbReference type="NCBI Taxonomy" id="1481914"/>
    <lineage>
        <taxon>Bacteria</taxon>
        <taxon>Pseudomonadati</taxon>
        <taxon>Pseudomonadota</taxon>
        <taxon>Gammaproteobacteria</taxon>
        <taxon>Vibrionales</taxon>
        <taxon>Vibrionaceae</taxon>
        <taxon>Vibrio</taxon>
    </lineage>
</organism>
<evidence type="ECO:0000259" key="1">
    <source>
        <dbReference type="Pfam" id="PF16332"/>
    </source>
</evidence>
<proteinExistence type="predicted"/>
<feature type="domain" description="Heparinase II N-terminal" evidence="1">
    <location>
        <begin position="40"/>
        <end position="232"/>
    </location>
</feature>
<dbReference type="AlphaFoldDB" id="A0A0B8PBE4"/>
<name>A0A0B8PBE4_9VIBR</name>
<protein>
    <submittedName>
        <fullName evidence="2">Oligo alginate lyase</fullName>
    </submittedName>
</protein>
<sequence>MSSDKALDAIRKMKLENDTSAGNLVDLLPIEVQKRDFDLSFLDNLSEERPRLLVQGKDLADFRAKVQADESYCMFDDFFNNSTKKFLDTAPYEEPQAYPEETVGKASLWRPYWRQMYVDCQMALNATRNLSIAGIVKEDEELIAKAKAWTLKLSTYDPEGVTSRGYNDEAAFRVIAAMAWGYDWLNARFTDEERQQVQDALIERLDEIMHHLRVTVDLLNNPLNSHGVRSISSAIIPTCIALYHDHPKAGDTSHTH</sequence>
<dbReference type="Gene3D" id="1.50.10.100">
    <property type="entry name" value="Chondroitin AC/alginate lyase"/>
    <property type="match status" value="1"/>
</dbReference>
<comment type="caution">
    <text evidence="2">The sequence shown here is derived from an EMBL/GenBank/DDBJ whole genome shotgun (WGS) entry which is preliminary data.</text>
</comment>
<dbReference type="InterPro" id="IPR032518">
    <property type="entry name" value="HepII_N"/>
</dbReference>
<dbReference type="SUPFAM" id="SSF48230">
    <property type="entry name" value="Chondroitin AC/alginate lyase"/>
    <property type="match status" value="1"/>
</dbReference>
<dbReference type="GO" id="GO:0016829">
    <property type="term" value="F:lyase activity"/>
    <property type="evidence" value="ECO:0007669"/>
    <property type="project" value="UniProtKB-KW"/>
</dbReference>
<reference evidence="2 3" key="2">
    <citation type="submission" date="2015-01" db="EMBL/GenBank/DDBJ databases">
        <authorList>
            <consortium name="NBRP consortium"/>
            <person name="Sawabe T."/>
            <person name="Meirelles P."/>
            <person name="Feng G."/>
            <person name="Sayaka M."/>
            <person name="Hattori M."/>
            <person name="Ohkuma M."/>
        </authorList>
    </citation>
    <scope>NUCLEOTIDE SEQUENCE [LARGE SCALE GENOMIC DNA]</scope>
    <source>
        <strain evidence="2 3">JCM19232</strain>
    </source>
</reference>
<dbReference type="Pfam" id="PF16332">
    <property type="entry name" value="DUF4962"/>
    <property type="match status" value="1"/>
</dbReference>